<dbReference type="InterPro" id="IPR010559">
    <property type="entry name" value="Sig_transdc_His_kin_internal"/>
</dbReference>
<dbReference type="PANTHER" id="PTHR34220:SF7">
    <property type="entry name" value="SENSOR HISTIDINE KINASE YPDA"/>
    <property type="match status" value="1"/>
</dbReference>
<reference evidence="4" key="1">
    <citation type="submission" date="2020-10" db="EMBL/GenBank/DDBJ databases">
        <authorList>
            <person name="Gilroy R."/>
        </authorList>
    </citation>
    <scope>NUCLEOTIDE SEQUENCE</scope>
    <source>
        <strain evidence="4">CHK189-12415</strain>
    </source>
</reference>
<protein>
    <submittedName>
        <fullName evidence="4">Histidine kinase</fullName>
    </submittedName>
</protein>
<feature type="transmembrane region" description="Helical" evidence="1">
    <location>
        <begin position="12"/>
        <end position="38"/>
    </location>
</feature>
<dbReference type="AlphaFoldDB" id="A0A9D1DYJ1"/>
<name>A0A9D1DYJ1_9FIRM</name>
<keyword evidence="1" id="KW-0472">Membrane</keyword>
<dbReference type="Pfam" id="PF02518">
    <property type="entry name" value="HATPase_c"/>
    <property type="match status" value="1"/>
</dbReference>
<gene>
    <name evidence="4" type="ORF">IAB37_08315</name>
</gene>
<dbReference type="InterPro" id="IPR036890">
    <property type="entry name" value="HATPase_C_sf"/>
</dbReference>
<accession>A0A9D1DYJ1</accession>
<evidence type="ECO:0000259" key="2">
    <source>
        <dbReference type="Pfam" id="PF02518"/>
    </source>
</evidence>
<dbReference type="EMBL" id="DVHA01000271">
    <property type="protein sequence ID" value="HIR61560.1"/>
    <property type="molecule type" value="Genomic_DNA"/>
</dbReference>
<dbReference type="PANTHER" id="PTHR34220">
    <property type="entry name" value="SENSOR HISTIDINE KINASE YPDA"/>
    <property type="match status" value="1"/>
</dbReference>
<dbReference type="SUPFAM" id="SSF55874">
    <property type="entry name" value="ATPase domain of HSP90 chaperone/DNA topoisomerase II/histidine kinase"/>
    <property type="match status" value="1"/>
</dbReference>
<dbReference type="Proteomes" id="UP000824241">
    <property type="component" value="Unassembled WGS sequence"/>
</dbReference>
<dbReference type="GO" id="GO:0016020">
    <property type="term" value="C:membrane"/>
    <property type="evidence" value="ECO:0007669"/>
    <property type="project" value="InterPro"/>
</dbReference>
<feature type="domain" description="Histidine kinase/HSP90-like ATPase" evidence="2">
    <location>
        <begin position="476"/>
        <end position="532"/>
    </location>
</feature>
<proteinExistence type="predicted"/>
<dbReference type="Gene3D" id="3.30.565.10">
    <property type="entry name" value="Histidine kinase-like ATPase, C-terminal domain"/>
    <property type="match status" value="1"/>
</dbReference>
<feature type="transmembrane region" description="Helical" evidence="1">
    <location>
        <begin position="289"/>
        <end position="312"/>
    </location>
</feature>
<keyword evidence="4" id="KW-0418">Kinase</keyword>
<keyword evidence="1" id="KW-0812">Transmembrane</keyword>
<comment type="caution">
    <text evidence="4">The sequence shown here is derived from an EMBL/GenBank/DDBJ whole genome shotgun (WGS) entry which is preliminary data.</text>
</comment>
<evidence type="ECO:0000313" key="5">
    <source>
        <dbReference type="Proteomes" id="UP000824241"/>
    </source>
</evidence>
<evidence type="ECO:0000256" key="1">
    <source>
        <dbReference type="SAM" id="Phobius"/>
    </source>
</evidence>
<evidence type="ECO:0000313" key="4">
    <source>
        <dbReference type="EMBL" id="HIR61560.1"/>
    </source>
</evidence>
<organism evidence="4 5">
    <name type="scientific">Candidatus Faecivivens stercoravium</name>
    <dbReference type="NCBI Taxonomy" id="2840803"/>
    <lineage>
        <taxon>Bacteria</taxon>
        <taxon>Bacillati</taxon>
        <taxon>Bacillota</taxon>
        <taxon>Clostridia</taxon>
        <taxon>Eubacteriales</taxon>
        <taxon>Oscillospiraceae</taxon>
        <taxon>Oscillospiraceae incertae sedis</taxon>
        <taxon>Candidatus Faecivivens</taxon>
    </lineage>
</organism>
<sequence length="600" mass="65946">MRAKKKAPGKGFSLRASLVLALGLVLAALLAVMGYYIFGVRDTARRQAEESFQNLTEASRAQLERLLETSQKAAQTASYSAASQRFLLSEIPGDVIDAKSLAADVMDYVETLGDGFVDIVLLSVRGRKLSATNSYTDIVREAMAQSGIGEDLTFTQPVYSPVIEADGKQYIVYLTPVYGSIDGYRYRQNPILCGVVYDVETLSGSLIPASYEAGTAFLSAGTEVFGGTRPLAKAEENALPEIAEGVGSLFIGGERYLTGRVTVEGPEWELIYLVPESAAVSAIDQMRSLVVMLILLTALLSLAVMVGILLGVRRDIGRLSEDIAGLGTVSGPVRQPAMKELRPVSGVLNETMERLQNAMQEEKRLTRLTYEAELAQSRAEMLAYRSQINPHFLFNTLESARSLAHRYHAAPVEQLVGGMSQMFRYSIYAPPIVPLEEELGQLGGYLAVMEVRFPGRFAVLEDIAPETLDWPVLPMLLQPLCENALTHAFNGRRGKLLVQTFVEAGRLHVRIADNGKGISEEQLRQILWKMKNTDGETADVAEKEWDFGVPKGSIGLPNIYRRLKLTFGDHAHLLLRSKEGYYTVAELVIPRGHIRAERLG</sequence>
<dbReference type="GO" id="GO:0000155">
    <property type="term" value="F:phosphorelay sensor kinase activity"/>
    <property type="evidence" value="ECO:0007669"/>
    <property type="project" value="InterPro"/>
</dbReference>
<dbReference type="Pfam" id="PF06580">
    <property type="entry name" value="His_kinase"/>
    <property type="match status" value="1"/>
</dbReference>
<feature type="domain" description="Signal transduction histidine kinase internal region" evidence="3">
    <location>
        <begin position="379"/>
        <end position="457"/>
    </location>
</feature>
<keyword evidence="4" id="KW-0808">Transferase</keyword>
<dbReference type="InterPro" id="IPR003594">
    <property type="entry name" value="HATPase_dom"/>
</dbReference>
<reference evidence="4" key="2">
    <citation type="journal article" date="2021" name="PeerJ">
        <title>Extensive microbial diversity within the chicken gut microbiome revealed by metagenomics and culture.</title>
        <authorList>
            <person name="Gilroy R."/>
            <person name="Ravi A."/>
            <person name="Getino M."/>
            <person name="Pursley I."/>
            <person name="Horton D.L."/>
            <person name="Alikhan N.F."/>
            <person name="Baker D."/>
            <person name="Gharbi K."/>
            <person name="Hall N."/>
            <person name="Watson M."/>
            <person name="Adriaenssens E.M."/>
            <person name="Foster-Nyarko E."/>
            <person name="Jarju S."/>
            <person name="Secka A."/>
            <person name="Antonio M."/>
            <person name="Oren A."/>
            <person name="Chaudhuri R.R."/>
            <person name="La Ragione R."/>
            <person name="Hildebrand F."/>
            <person name="Pallen M.J."/>
        </authorList>
    </citation>
    <scope>NUCLEOTIDE SEQUENCE</scope>
    <source>
        <strain evidence="4">CHK189-12415</strain>
    </source>
</reference>
<keyword evidence="1" id="KW-1133">Transmembrane helix</keyword>
<evidence type="ECO:0000259" key="3">
    <source>
        <dbReference type="Pfam" id="PF06580"/>
    </source>
</evidence>
<dbReference type="InterPro" id="IPR050640">
    <property type="entry name" value="Bact_2-comp_sensor_kinase"/>
</dbReference>